<proteinExistence type="predicted"/>
<dbReference type="Proteomes" id="UP000192328">
    <property type="component" value="Unassembled WGS sequence"/>
</dbReference>
<gene>
    <name evidence="1" type="ORF">SAMN06297397_1567</name>
</gene>
<comment type="caution">
    <text evidence="1">The sequence shown here is derived from an EMBL/GenBank/DDBJ whole genome shotgun (WGS) entry which is preliminary data.</text>
</comment>
<organism evidence="1 2">
    <name type="scientific">Aristaeella lactis</name>
    <dbReference type="NCBI Taxonomy" id="3046383"/>
    <lineage>
        <taxon>Bacteria</taxon>
        <taxon>Bacillati</taxon>
        <taxon>Bacillota</taxon>
        <taxon>Clostridia</taxon>
        <taxon>Eubacteriales</taxon>
        <taxon>Aristaeellaceae</taxon>
        <taxon>Aristaeella</taxon>
    </lineage>
</organism>
<dbReference type="EMBL" id="FWXZ01000002">
    <property type="protein sequence ID" value="SMC58550.1"/>
    <property type="molecule type" value="Genomic_DNA"/>
</dbReference>
<name>A0AC61PL83_9FIRM</name>
<keyword evidence="2" id="KW-1185">Reference proteome</keyword>
<sequence>MFSIGYKKNEIVFHDDLCKKTSCGCMGGIRYSKKNNILVLFVKKNSQYENVWEGDLLKYMGSGKGNQSIYKQGNIKLAEATKNNTDIFLFEWLDMYQCRYIGRMILDNEPYYEMHQNKYGEMERKVIFPLKMLN</sequence>
<accession>A0AC61PL83</accession>
<evidence type="ECO:0000313" key="2">
    <source>
        <dbReference type="Proteomes" id="UP000192328"/>
    </source>
</evidence>
<protein>
    <submittedName>
        <fullName evidence="1">Uncharacterized protein</fullName>
    </submittedName>
</protein>
<reference evidence="1" key="1">
    <citation type="submission" date="2017-04" db="EMBL/GenBank/DDBJ databases">
        <authorList>
            <person name="Varghese N."/>
            <person name="Submissions S."/>
        </authorList>
    </citation>
    <scope>NUCLEOTIDE SEQUENCE</scope>
    <source>
        <strain evidence="1">WTE2008</strain>
    </source>
</reference>
<evidence type="ECO:0000313" key="1">
    <source>
        <dbReference type="EMBL" id="SMC58550.1"/>
    </source>
</evidence>